<evidence type="ECO:0000313" key="5">
    <source>
        <dbReference type="Proteomes" id="UP000509597"/>
    </source>
</evidence>
<keyword evidence="5" id="KW-1185">Reference proteome</keyword>
<reference evidence="4 5" key="1">
    <citation type="submission" date="2020-07" db="EMBL/GenBank/DDBJ databases">
        <title>Complete genome sequence of Chitinibacter sp. 2T18.</title>
        <authorList>
            <person name="Bae J.-W."/>
            <person name="Choi J.-W."/>
        </authorList>
    </citation>
    <scope>NUCLEOTIDE SEQUENCE [LARGE SCALE GENOMIC DNA]</scope>
    <source>
        <strain evidence="4 5">2T18</strain>
    </source>
</reference>
<sequence>MNIALGATRLNLALNSECGHDGIAVYTQGLMSTLPLSIITPAIFASDPNEYLAGNVHALGGFASFSVRSFLRGSLFNPFCSDNQPDLFHATDHFIPRLPKTPVLANIHDAVSLMRPDWVSGGWERPAKNLIVKRMLNWADHYLADSSAVVSDLASYVGIDENKISVVPLGVDSKYYQQIPLEKRADFFTNLGLPRSFFLFVGTLQPRKNIGRILAAHACLDSALRREMPLVFVGKIGWKFEKELIELRRAIDKRQAYWFQNVDDMGKQILLQSALALVFPSLYEGFGLPILEAFASGLPVITSNVSAMPEVAGDAALLVNPLDVEDIAFAMQRIAESPTLAFELSEKGRVRSREFTWQKTAEQTMAVYREMM</sequence>
<proteinExistence type="predicted"/>
<dbReference type="PANTHER" id="PTHR46401:SF2">
    <property type="entry name" value="GLYCOSYLTRANSFERASE WBBK-RELATED"/>
    <property type="match status" value="1"/>
</dbReference>
<dbReference type="Pfam" id="PF13439">
    <property type="entry name" value="Glyco_transf_4"/>
    <property type="match status" value="1"/>
</dbReference>
<dbReference type="KEGG" id="chiz:HQ393_16185"/>
<organism evidence="4 5">
    <name type="scientific">Chitinibacter bivalviorum</name>
    <dbReference type="NCBI Taxonomy" id="2739434"/>
    <lineage>
        <taxon>Bacteria</taxon>
        <taxon>Pseudomonadati</taxon>
        <taxon>Pseudomonadota</taxon>
        <taxon>Betaproteobacteria</taxon>
        <taxon>Neisseriales</taxon>
        <taxon>Chitinibacteraceae</taxon>
        <taxon>Chitinibacter</taxon>
    </lineage>
</organism>
<feature type="domain" description="Glycosyl transferase family 1" evidence="2">
    <location>
        <begin position="194"/>
        <end position="349"/>
    </location>
</feature>
<dbReference type="Proteomes" id="UP000509597">
    <property type="component" value="Chromosome"/>
</dbReference>
<dbReference type="EMBL" id="CP058627">
    <property type="protein sequence ID" value="QLG89662.1"/>
    <property type="molecule type" value="Genomic_DNA"/>
</dbReference>
<dbReference type="PANTHER" id="PTHR46401">
    <property type="entry name" value="GLYCOSYLTRANSFERASE WBBK-RELATED"/>
    <property type="match status" value="1"/>
</dbReference>
<dbReference type="SUPFAM" id="SSF53756">
    <property type="entry name" value="UDP-Glycosyltransferase/glycogen phosphorylase"/>
    <property type="match status" value="1"/>
</dbReference>
<feature type="domain" description="Glycosyltransferase subfamily 4-like N-terminal" evidence="3">
    <location>
        <begin position="37"/>
        <end position="173"/>
    </location>
</feature>
<dbReference type="CDD" id="cd03809">
    <property type="entry name" value="GT4_MtfB-like"/>
    <property type="match status" value="1"/>
</dbReference>
<dbReference type="GO" id="GO:0016757">
    <property type="term" value="F:glycosyltransferase activity"/>
    <property type="evidence" value="ECO:0007669"/>
    <property type="project" value="InterPro"/>
</dbReference>
<evidence type="ECO:0000313" key="4">
    <source>
        <dbReference type="EMBL" id="QLG89662.1"/>
    </source>
</evidence>
<keyword evidence="1 4" id="KW-0808">Transferase</keyword>
<accession>A0A7H9BMJ7</accession>
<dbReference type="FunFam" id="3.40.50.2000:FF:000119">
    <property type="entry name" value="Glycosyl transferase group 1"/>
    <property type="match status" value="1"/>
</dbReference>
<evidence type="ECO:0000256" key="1">
    <source>
        <dbReference type="ARBA" id="ARBA00022679"/>
    </source>
</evidence>
<dbReference type="AlphaFoldDB" id="A0A7H9BMJ7"/>
<gene>
    <name evidence="4" type="ORF">HQ393_16185</name>
</gene>
<protein>
    <submittedName>
        <fullName evidence="4">Glycosyltransferase family 4 protein</fullName>
    </submittedName>
</protein>
<evidence type="ECO:0000259" key="3">
    <source>
        <dbReference type="Pfam" id="PF13439"/>
    </source>
</evidence>
<name>A0A7H9BMJ7_9NEIS</name>
<dbReference type="RefSeq" id="WP_179356595.1">
    <property type="nucleotide sequence ID" value="NZ_CP058627.1"/>
</dbReference>
<dbReference type="GO" id="GO:0009103">
    <property type="term" value="P:lipopolysaccharide biosynthetic process"/>
    <property type="evidence" value="ECO:0007669"/>
    <property type="project" value="TreeGrafter"/>
</dbReference>
<dbReference type="InterPro" id="IPR001296">
    <property type="entry name" value="Glyco_trans_1"/>
</dbReference>
<dbReference type="InterPro" id="IPR028098">
    <property type="entry name" value="Glyco_trans_4-like_N"/>
</dbReference>
<evidence type="ECO:0000259" key="2">
    <source>
        <dbReference type="Pfam" id="PF00534"/>
    </source>
</evidence>
<dbReference type="Gene3D" id="3.40.50.2000">
    <property type="entry name" value="Glycogen Phosphorylase B"/>
    <property type="match status" value="2"/>
</dbReference>
<dbReference type="Pfam" id="PF00534">
    <property type="entry name" value="Glycos_transf_1"/>
    <property type="match status" value="1"/>
</dbReference>